<evidence type="ECO:0000313" key="1">
    <source>
        <dbReference type="EMBL" id="OWS69413.1"/>
    </source>
</evidence>
<evidence type="ECO:0000313" key="2">
    <source>
        <dbReference type="Proteomes" id="UP000198104"/>
    </source>
</evidence>
<proteinExistence type="predicted"/>
<name>A0A254PS76_9BURK</name>
<reference evidence="1 2" key="1">
    <citation type="submission" date="2017-05" db="EMBL/GenBank/DDBJ databases">
        <title>Polynucleobacter sp. MWH-K35W1 isolated from the permanently anoxic monimolimnion of a meromictic lake.</title>
        <authorList>
            <person name="Hahn M.W."/>
        </authorList>
    </citation>
    <scope>NUCLEOTIDE SEQUENCE [LARGE SCALE GENOMIC DNA]</scope>
    <source>
        <strain evidence="1 2">MWH-K35W1</strain>
    </source>
</reference>
<organism evidence="1 2">
    <name type="scientific">Polynucleobacter aenigmaticus</name>
    <dbReference type="NCBI Taxonomy" id="1743164"/>
    <lineage>
        <taxon>Bacteria</taxon>
        <taxon>Pseudomonadati</taxon>
        <taxon>Pseudomonadota</taxon>
        <taxon>Betaproteobacteria</taxon>
        <taxon>Burkholderiales</taxon>
        <taxon>Burkholderiaceae</taxon>
        <taxon>Polynucleobacter</taxon>
    </lineage>
</organism>
<comment type="caution">
    <text evidence="1">The sequence shown here is derived from an EMBL/GenBank/DDBJ whole genome shotgun (WGS) entry which is preliminary data.</text>
</comment>
<dbReference type="AlphaFoldDB" id="A0A254PS76"/>
<dbReference type="EMBL" id="NGUO01000016">
    <property type="protein sequence ID" value="OWS69413.1"/>
    <property type="molecule type" value="Genomic_DNA"/>
</dbReference>
<accession>A0A254PS76</accession>
<gene>
    <name evidence="1" type="ORF">CBI30_09565</name>
</gene>
<sequence>MQCLYGIDWITTPIGLTSEDKYMKRIQELWTVSKQGGSFKWTPHKVIRQSESMVFVEGIEPNTEAGIPLIALATSGQAKHRSGVFFLTEGVEASK</sequence>
<dbReference type="Proteomes" id="UP000198104">
    <property type="component" value="Unassembled WGS sequence"/>
</dbReference>
<keyword evidence="2" id="KW-1185">Reference proteome</keyword>
<protein>
    <submittedName>
        <fullName evidence="1">Uncharacterized protein</fullName>
    </submittedName>
</protein>